<evidence type="ECO:0000256" key="3">
    <source>
        <dbReference type="ARBA" id="ARBA00022737"/>
    </source>
</evidence>
<feature type="domain" description="C2H2-type" evidence="8">
    <location>
        <begin position="386"/>
        <end position="410"/>
    </location>
</feature>
<dbReference type="InterPro" id="IPR050331">
    <property type="entry name" value="Zinc_finger"/>
</dbReference>
<feature type="domain" description="C2H2-type" evidence="8">
    <location>
        <begin position="519"/>
        <end position="547"/>
    </location>
</feature>
<organism evidence="9 10">
    <name type="scientific">Stomoxys calcitrans</name>
    <name type="common">Stable fly</name>
    <name type="synonym">Conops calcitrans</name>
    <dbReference type="NCBI Taxonomy" id="35570"/>
    <lineage>
        <taxon>Eukaryota</taxon>
        <taxon>Metazoa</taxon>
        <taxon>Ecdysozoa</taxon>
        <taxon>Arthropoda</taxon>
        <taxon>Hexapoda</taxon>
        <taxon>Insecta</taxon>
        <taxon>Pterygota</taxon>
        <taxon>Neoptera</taxon>
        <taxon>Endopterygota</taxon>
        <taxon>Diptera</taxon>
        <taxon>Brachycera</taxon>
        <taxon>Muscomorpha</taxon>
        <taxon>Muscoidea</taxon>
        <taxon>Muscidae</taxon>
        <taxon>Stomoxys</taxon>
    </lineage>
</organism>
<dbReference type="InterPro" id="IPR022755">
    <property type="entry name" value="Znf_C2H2_jaz"/>
</dbReference>
<dbReference type="SMART" id="SM00355">
    <property type="entry name" value="ZnF_C2H2"/>
    <property type="match status" value="7"/>
</dbReference>
<evidence type="ECO:0000259" key="8">
    <source>
        <dbReference type="PROSITE" id="PS50157"/>
    </source>
</evidence>
<dbReference type="InterPro" id="IPR036236">
    <property type="entry name" value="Znf_C2H2_sf"/>
</dbReference>
<keyword evidence="6" id="KW-0539">Nucleus</keyword>
<evidence type="ECO:0000256" key="4">
    <source>
        <dbReference type="ARBA" id="ARBA00022771"/>
    </source>
</evidence>
<dbReference type="PROSITE" id="PS50157">
    <property type="entry name" value="ZINC_FINGER_C2H2_2"/>
    <property type="match status" value="6"/>
</dbReference>
<dbReference type="Pfam" id="PF12171">
    <property type="entry name" value="zf-C2H2_jaz"/>
    <property type="match status" value="1"/>
</dbReference>
<name>A0A1I8PEB3_STOCA</name>
<dbReference type="STRING" id="35570.A0A1I8PEB3"/>
<keyword evidence="4 7" id="KW-0863">Zinc-finger</keyword>
<dbReference type="VEuPathDB" id="VectorBase:SCAU007318"/>
<evidence type="ECO:0000256" key="2">
    <source>
        <dbReference type="ARBA" id="ARBA00022723"/>
    </source>
</evidence>
<evidence type="ECO:0000256" key="6">
    <source>
        <dbReference type="ARBA" id="ARBA00023242"/>
    </source>
</evidence>
<dbReference type="GO" id="GO:0005634">
    <property type="term" value="C:nucleus"/>
    <property type="evidence" value="ECO:0007669"/>
    <property type="project" value="UniProtKB-SubCell"/>
</dbReference>
<sequence>MAVASLMSCTDLSAIIFPTSECWHSLNEFCEFQQMIEKAQEKLHQQLPDTVNMISDFVIFEAIEDNLHIKVEEEFISEPQQVVVETSLAFSDITTTSIEIIEDNFLKSEEEKNPQTALDFFDIQNEDASVSNKDIQELSASYDGCEERDANLELNSNKVNDDKLIAATLQELQPSCSKFNGKDDGTNSSDDDDLPLAIRYAKAKSSTLKASKPKPQENAEISQPLANNNIKLFDEYFAQVMPAVKCRTLQLHMVREHPLQKPSISVEDNLKMGRELVEELKNNDATILDDLVFTWVPSIQCVTCPEIFSKYSAYREHFQKIHTHKDFYLSCCGLKLPIHKKVLDHMLFHNNPDTFKCKACSKTFTNEFNLQAHIRSFHMTVQDKKFSCQQCTKAFTTHRGLNFHCARKHSVLNMPEEAIQTDGSSVYNCKYCNYSTQSYSHRWGKHNPRKAYACQICGEGFILAKLLRDHLDEHAGNSKNYSCSICGKKCKNFTKLIKHKQAYHDQQGIESRTKRRKKHACSICSVKFAYAARLRIHMQSIHRGKLIKKSRISCTLCPLKFTNPSHFRLHLRKKHGKTSLEIKQELADNDDVEVVQEEEQSLNGIS</sequence>
<feature type="domain" description="C2H2-type" evidence="8">
    <location>
        <begin position="355"/>
        <end position="383"/>
    </location>
</feature>
<feature type="domain" description="C2H2-type" evidence="8">
    <location>
        <begin position="299"/>
        <end position="327"/>
    </location>
</feature>
<dbReference type="GO" id="GO:0010468">
    <property type="term" value="P:regulation of gene expression"/>
    <property type="evidence" value="ECO:0007669"/>
    <property type="project" value="TreeGrafter"/>
</dbReference>
<dbReference type="InterPro" id="IPR013087">
    <property type="entry name" value="Znf_C2H2_type"/>
</dbReference>
<evidence type="ECO:0000313" key="9">
    <source>
        <dbReference type="EnsemblMetazoa" id="SCAU007318-PA"/>
    </source>
</evidence>
<keyword evidence="5" id="KW-0862">Zinc</keyword>
<feature type="domain" description="C2H2-type" evidence="8">
    <location>
        <begin position="481"/>
        <end position="509"/>
    </location>
</feature>
<comment type="subcellular location">
    <subcellularLocation>
        <location evidence="1">Nucleus</location>
    </subcellularLocation>
</comment>
<dbReference type="Gene3D" id="3.30.160.60">
    <property type="entry name" value="Classic Zinc Finger"/>
    <property type="match status" value="3"/>
</dbReference>
<dbReference type="AlphaFoldDB" id="A0A1I8PEB3"/>
<evidence type="ECO:0000256" key="5">
    <source>
        <dbReference type="ARBA" id="ARBA00022833"/>
    </source>
</evidence>
<evidence type="ECO:0000313" key="10">
    <source>
        <dbReference type="Proteomes" id="UP000095300"/>
    </source>
</evidence>
<gene>
    <name evidence="9" type="primary">106092619</name>
</gene>
<reference evidence="9" key="1">
    <citation type="submission" date="2020-05" db="UniProtKB">
        <authorList>
            <consortium name="EnsemblMetazoa"/>
        </authorList>
    </citation>
    <scope>IDENTIFICATION</scope>
    <source>
        <strain evidence="9">USDA</strain>
    </source>
</reference>
<dbReference type="Proteomes" id="UP000095300">
    <property type="component" value="Unassembled WGS sequence"/>
</dbReference>
<evidence type="ECO:0000256" key="7">
    <source>
        <dbReference type="PROSITE-ProRule" id="PRU00042"/>
    </source>
</evidence>
<accession>A0A1I8PEB3</accession>
<dbReference type="PROSITE" id="PS00028">
    <property type="entry name" value="ZINC_FINGER_C2H2_1"/>
    <property type="match status" value="7"/>
</dbReference>
<dbReference type="EnsemblMetazoa" id="SCAU007318-RA">
    <property type="protein sequence ID" value="SCAU007318-PA"/>
    <property type="gene ID" value="SCAU007318"/>
</dbReference>
<dbReference type="PANTHER" id="PTHR16515">
    <property type="entry name" value="PR DOMAIN ZINC FINGER PROTEIN"/>
    <property type="match status" value="1"/>
</dbReference>
<evidence type="ECO:0000256" key="1">
    <source>
        <dbReference type="ARBA" id="ARBA00004123"/>
    </source>
</evidence>
<keyword evidence="2" id="KW-0479">Metal-binding</keyword>
<dbReference type="GO" id="GO:0008270">
    <property type="term" value="F:zinc ion binding"/>
    <property type="evidence" value="ECO:0007669"/>
    <property type="project" value="UniProtKB-KW"/>
</dbReference>
<protein>
    <recommendedName>
        <fullName evidence="8">C2H2-type domain-containing protein</fullName>
    </recommendedName>
</protein>
<dbReference type="PANTHER" id="PTHR16515:SF66">
    <property type="entry name" value="C2H2-TYPE DOMAIN-CONTAINING PROTEIN"/>
    <property type="match status" value="1"/>
</dbReference>
<keyword evidence="10" id="KW-1185">Reference proteome</keyword>
<feature type="domain" description="C2H2-type" evidence="8">
    <location>
        <begin position="452"/>
        <end position="479"/>
    </location>
</feature>
<keyword evidence="3" id="KW-0677">Repeat</keyword>
<proteinExistence type="predicted"/>
<dbReference type="Pfam" id="PF00096">
    <property type="entry name" value="zf-C2H2"/>
    <property type="match status" value="1"/>
</dbReference>
<dbReference type="SUPFAM" id="SSF57667">
    <property type="entry name" value="beta-beta-alpha zinc fingers"/>
    <property type="match status" value="3"/>
</dbReference>